<evidence type="ECO:0000313" key="10">
    <source>
        <dbReference type="EMBL" id="KAE9299617.1"/>
    </source>
</evidence>
<dbReference type="Proteomes" id="UP000488956">
    <property type="component" value="Unassembled WGS sequence"/>
</dbReference>
<dbReference type="Proteomes" id="UP000486351">
    <property type="component" value="Unassembled WGS sequence"/>
</dbReference>
<dbReference type="Proteomes" id="UP000440367">
    <property type="component" value="Unassembled WGS sequence"/>
</dbReference>
<proteinExistence type="predicted"/>
<dbReference type="EMBL" id="QXFW01001105">
    <property type="protein sequence ID" value="KAE8996458.1"/>
    <property type="molecule type" value="Genomic_DNA"/>
</dbReference>
<organism evidence="7 13">
    <name type="scientific">Phytophthora fragariae</name>
    <dbReference type="NCBI Taxonomy" id="53985"/>
    <lineage>
        <taxon>Eukaryota</taxon>
        <taxon>Sar</taxon>
        <taxon>Stramenopiles</taxon>
        <taxon>Oomycota</taxon>
        <taxon>Peronosporomycetes</taxon>
        <taxon>Peronosporales</taxon>
        <taxon>Peronosporaceae</taxon>
        <taxon>Phytophthora</taxon>
    </lineage>
</organism>
<evidence type="ECO:0000313" key="15">
    <source>
        <dbReference type="Proteomes" id="UP000440367"/>
    </source>
</evidence>
<evidence type="ECO:0000313" key="8">
    <source>
        <dbReference type="EMBL" id="KAE9213713.1"/>
    </source>
</evidence>
<evidence type="ECO:0000313" key="17">
    <source>
        <dbReference type="Proteomes" id="UP000441208"/>
    </source>
</evidence>
<evidence type="ECO:0000313" key="20">
    <source>
        <dbReference type="Proteomes" id="UP000486351"/>
    </source>
</evidence>
<evidence type="ECO:0000313" key="6">
    <source>
        <dbReference type="EMBL" id="KAE9148998.1"/>
    </source>
</evidence>
<reference evidence="12 13" key="1">
    <citation type="submission" date="2018-08" db="EMBL/GenBank/DDBJ databases">
        <title>Genomic investigation of the strawberry pathogen Phytophthora fragariae indicates pathogenicity is determined by transcriptional variation in three key races.</title>
        <authorList>
            <person name="Adams T.M."/>
            <person name="Armitage A.D."/>
            <person name="Sobczyk M.K."/>
            <person name="Bates H.J."/>
            <person name="Dunwell J.M."/>
            <person name="Nellist C.F."/>
            <person name="Harrison R.J."/>
        </authorList>
    </citation>
    <scope>NUCLEOTIDE SEQUENCE [LARGE SCALE GENOMIC DNA]</scope>
    <source>
        <strain evidence="10 14">A4</strain>
        <strain evidence="9 15">BC-1</strain>
        <strain evidence="8 19">BC-23</strain>
        <strain evidence="7 13">NOV-27</strain>
        <strain evidence="6 16">NOV-5</strain>
        <strain evidence="5 17">NOV-71</strain>
        <strain evidence="11 20">NOV-77</strain>
        <strain evidence="2 12">NOV-9</strain>
        <strain evidence="4 21">ONT-3</strain>
        <strain evidence="3 18">SCRP245</strain>
    </source>
</reference>
<dbReference type="Proteomes" id="UP000440732">
    <property type="component" value="Unassembled WGS sequence"/>
</dbReference>
<accession>A0A6A3XER4</accession>
<dbReference type="EMBL" id="QXGC01001013">
    <property type="protein sequence ID" value="KAE9213713.1"/>
    <property type="molecule type" value="Genomic_DNA"/>
</dbReference>
<evidence type="ECO:0000313" key="14">
    <source>
        <dbReference type="Proteomes" id="UP000437068"/>
    </source>
</evidence>
<evidence type="ECO:0000313" key="16">
    <source>
        <dbReference type="Proteomes" id="UP000440732"/>
    </source>
</evidence>
<dbReference type="Proteomes" id="UP000476176">
    <property type="component" value="Unassembled WGS sequence"/>
</dbReference>
<evidence type="ECO:0000313" key="12">
    <source>
        <dbReference type="Proteomes" id="UP000429523"/>
    </source>
</evidence>
<evidence type="ECO:0000313" key="13">
    <source>
        <dbReference type="Proteomes" id="UP000433483"/>
    </source>
</evidence>
<dbReference type="EMBL" id="QXFX01000983">
    <property type="protein sequence ID" value="KAE9099294.1"/>
    <property type="molecule type" value="Genomic_DNA"/>
</dbReference>
<dbReference type="AlphaFoldDB" id="A0A6A3XER4"/>
<dbReference type="Proteomes" id="UP000460718">
    <property type="component" value="Unassembled WGS sequence"/>
</dbReference>
<dbReference type="Proteomes" id="UP000433483">
    <property type="component" value="Unassembled WGS sequence"/>
</dbReference>
<dbReference type="EMBL" id="QXFY01001011">
    <property type="protein sequence ID" value="KAE9331253.1"/>
    <property type="molecule type" value="Genomic_DNA"/>
</dbReference>
<sequence length="57" mass="6461">MATPPQGAESREEGVERRGKGAEAKEELNRERKKRPQSEPPVLLLQVWVVPQARVEL</sequence>
<evidence type="ECO:0000313" key="9">
    <source>
        <dbReference type="EMBL" id="KAE9214474.1"/>
    </source>
</evidence>
<evidence type="ECO:0000313" key="18">
    <source>
        <dbReference type="Proteomes" id="UP000460718"/>
    </source>
</evidence>
<evidence type="ECO:0000256" key="1">
    <source>
        <dbReference type="SAM" id="MobiDB-lite"/>
    </source>
</evidence>
<name>A0A6A3XER4_9STRA</name>
<evidence type="ECO:0000313" key="21">
    <source>
        <dbReference type="Proteomes" id="UP000488956"/>
    </source>
</evidence>
<dbReference type="EMBL" id="QXGF01000309">
    <property type="protein sequence ID" value="KAE8942384.1"/>
    <property type="molecule type" value="Genomic_DNA"/>
</dbReference>
<evidence type="ECO:0000313" key="4">
    <source>
        <dbReference type="EMBL" id="KAE9099294.1"/>
    </source>
</evidence>
<gene>
    <name evidence="10" type="ORF">PF001_g15358</name>
    <name evidence="9" type="ORF">PF002_g17659</name>
    <name evidence="8" type="ORF">PF004_g15258</name>
    <name evidence="7" type="ORF">PF005_g15225</name>
    <name evidence="6" type="ORF">PF006_g6473</name>
    <name evidence="5" type="ORF">PF007_g6739</name>
    <name evidence="11" type="ORF">PF008_g15523</name>
    <name evidence="2" type="ORF">PF009_g7863</name>
    <name evidence="4" type="ORF">PF010_g15248</name>
    <name evidence="3" type="ORF">PF011_g15884</name>
</gene>
<dbReference type="EMBL" id="QXGE01000995">
    <property type="protein sequence ID" value="KAE9299617.1"/>
    <property type="molecule type" value="Genomic_DNA"/>
</dbReference>
<evidence type="ECO:0000313" key="7">
    <source>
        <dbReference type="EMBL" id="KAE9200736.1"/>
    </source>
</evidence>
<evidence type="ECO:0000313" key="5">
    <source>
        <dbReference type="EMBL" id="KAE9124382.1"/>
    </source>
</evidence>
<keyword evidence="13" id="KW-1185">Reference proteome</keyword>
<dbReference type="EMBL" id="QXGA01000261">
    <property type="protein sequence ID" value="KAE9148998.1"/>
    <property type="molecule type" value="Genomic_DNA"/>
</dbReference>
<evidence type="ECO:0000313" key="3">
    <source>
        <dbReference type="EMBL" id="KAE8996458.1"/>
    </source>
</evidence>
<feature type="compositionally biased region" description="Basic and acidic residues" evidence="1">
    <location>
        <begin position="9"/>
        <end position="30"/>
    </location>
</feature>
<dbReference type="EMBL" id="QXGD01001110">
    <property type="protein sequence ID" value="KAE9214474.1"/>
    <property type="molecule type" value="Genomic_DNA"/>
</dbReference>
<dbReference type="Proteomes" id="UP000429523">
    <property type="component" value="Unassembled WGS sequence"/>
</dbReference>
<dbReference type="Proteomes" id="UP000441208">
    <property type="component" value="Unassembled WGS sequence"/>
</dbReference>
<protein>
    <submittedName>
        <fullName evidence="7">Uncharacterized protein</fullName>
    </submittedName>
</protein>
<feature type="region of interest" description="Disordered" evidence="1">
    <location>
        <begin position="1"/>
        <end position="41"/>
    </location>
</feature>
<comment type="caution">
    <text evidence="7">The sequence shown here is derived from an EMBL/GenBank/DDBJ whole genome shotgun (WGS) entry which is preliminary data.</text>
</comment>
<evidence type="ECO:0000313" key="19">
    <source>
        <dbReference type="Proteomes" id="UP000476176"/>
    </source>
</evidence>
<dbReference type="Proteomes" id="UP000437068">
    <property type="component" value="Unassembled WGS sequence"/>
</dbReference>
<dbReference type="EMBL" id="QXGB01000935">
    <property type="protein sequence ID" value="KAE9200736.1"/>
    <property type="molecule type" value="Genomic_DNA"/>
</dbReference>
<dbReference type="EMBL" id="QXFZ01000257">
    <property type="protein sequence ID" value="KAE9124382.1"/>
    <property type="molecule type" value="Genomic_DNA"/>
</dbReference>
<evidence type="ECO:0000313" key="11">
    <source>
        <dbReference type="EMBL" id="KAE9331253.1"/>
    </source>
</evidence>
<evidence type="ECO:0000313" key="2">
    <source>
        <dbReference type="EMBL" id="KAE8942384.1"/>
    </source>
</evidence>